<dbReference type="Pfam" id="PF22945">
    <property type="entry name" value="LEM-3_GIY-YIG"/>
    <property type="match status" value="1"/>
</dbReference>
<keyword evidence="1" id="KW-0732">Signal</keyword>
<feature type="chain" id="PRO_5043428253" evidence="1">
    <location>
        <begin position="18"/>
        <end position="301"/>
    </location>
</feature>
<feature type="signal peptide" evidence="1">
    <location>
        <begin position="1"/>
        <end position="17"/>
    </location>
</feature>
<protein>
    <submittedName>
        <fullName evidence="2">Uncharacterized protein</fullName>
    </submittedName>
</protein>
<dbReference type="EMBL" id="BTSX01000005">
    <property type="protein sequence ID" value="GMS98714.1"/>
    <property type="molecule type" value="Genomic_DNA"/>
</dbReference>
<evidence type="ECO:0000313" key="3">
    <source>
        <dbReference type="Proteomes" id="UP001432027"/>
    </source>
</evidence>
<accession>A0AAV5TW34</accession>
<comment type="caution">
    <text evidence="2">The sequence shown here is derived from an EMBL/GenBank/DDBJ whole genome shotgun (WGS) entry which is preliminary data.</text>
</comment>
<dbReference type="Proteomes" id="UP001432027">
    <property type="component" value="Unassembled WGS sequence"/>
</dbReference>
<proteinExistence type="predicted"/>
<dbReference type="AlphaFoldDB" id="A0AAV5TW34"/>
<evidence type="ECO:0000313" key="2">
    <source>
        <dbReference type="EMBL" id="GMS98714.1"/>
    </source>
</evidence>
<gene>
    <name evidence="2" type="ORF">PENTCL1PPCAC_20889</name>
</gene>
<organism evidence="2 3">
    <name type="scientific">Pristionchus entomophagus</name>
    <dbReference type="NCBI Taxonomy" id="358040"/>
    <lineage>
        <taxon>Eukaryota</taxon>
        <taxon>Metazoa</taxon>
        <taxon>Ecdysozoa</taxon>
        <taxon>Nematoda</taxon>
        <taxon>Chromadorea</taxon>
        <taxon>Rhabditida</taxon>
        <taxon>Rhabditina</taxon>
        <taxon>Diplogasteromorpha</taxon>
        <taxon>Diplogasteroidea</taxon>
        <taxon>Neodiplogasteridae</taxon>
        <taxon>Pristionchus</taxon>
    </lineage>
</organism>
<evidence type="ECO:0000256" key="1">
    <source>
        <dbReference type="SAM" id="SignalP"/>
    </source>
</evidence>
<name>A0AAV5TW34_9BILA</name>
<reference evidence="2" key="1">
    <citation type="submission" date="2023-10" db="EMBL/GenBank/DDBJ databases">
        <title>Genome assembly of Pristionchus species.</title>
        <authorList>
            <person name="Yoshida K."/>
            <person name="Sommer R.J."/>
        </authorList>
    </citation>
    <scope>NUCLEOTIDE SEQUENCE</scope>
    <source>
        <strain evidence="2">RS0144</strain>
    </source>
</reference>
<sequence>MFTSILTNLTWFLAVGAKYFDDALSQKTFSDATYIYLLLDPNLMSANFDDLTFEEFFKAVFYIGRGGSSRPNDHCNEARKSWERRTLYPDHKERKIRSIWHGRKPVIMLQWDFKLHTDDSYAIESAMIFSKKSQGLENKHQGYPKHTVNWGDDKRAHLGQYVLMMIYDYGKSLVQRYHLISRENQILDSDAKMRYELEVQKWREEEPMFDFACSGDEIRKISNQLKECQFNEHMAKLEADTKIQRELQKHDDILRFYDVNNSHICSLQTNAKKFLYGGFEIPSSLVEKLREAINKANERNS</sequence>
<keyword evidence="3" id="KW-1185">Reference proteome</keyword>